<comment type="caution">
    <text evidence="1">The sequence shown here is derived from an EMBL/GenBank/DDBJ whole genome shotgun (WGS) entry which is preliminary data.</text>
</comment>
<evidence type="ECO:0000313" key="1">
    <source>
        <dbReference type="EMBL" id="KAK4442857.1"/>
    </source>
</evidence>
<evidence type="ECO:0008006" key="3">
    <source>
        <dbReference type="Google" id="ProtNLM"/>
    </source>
</evidence>
<reference evidence="1" key="1">
    <citation type="journal article" date="2023" name="Mol. Phylogenet. Evol.">
        <title>Genome-scale phylogeny and comparative genomics of the fungal order Sordariales.</title>
        <authorList>
            <person name="Hensen N."/>
            <person name="Bonometti L."/>
            <person name="Westerberg I."/>
            <person name="Brannstrom I.O."/>
            <person name="Guillou S."/>
            <person name="Cros-Aarteil S."/>
            <person name="Calhoun S."/>
            <person name="Haridas S."/>
            <person name="Kuo A."/>
            <person name="Mondo S."/>
            <person name="Pangilinan J."/>
            <person name="Riley R."/>
            <person name="LaButti K."/>
            <person name="Andreopoulos B."/>
            <person name="Lipzen A."/>
            <person name="Chen C."/>
            <person name="Yan M."/>
            <person name="Daum C."/>
            <person name="Ng V."/>
            <person name="Clum A."/>
            <person name="Steindorff A."/>
            <person name="Ohm R.A."/>
            <person name="Martin F."/>
            <person name="Silar P."/>
            <person name="Natvig D.O."/>
            <person name="Lalanne C."/>
            <person name="Gautier V."/>
            <person name="Ament-Velasquez S.L."/>
            <person name="Kruys A."/>
            <person name="Hutchinson M.I."/>
            <person name="Powell A.J."/>
            <person name="Barry K."/>
            <person name="Miller A.N."/>
            <person name="Grigoriev I.V."/>
            <person name="Debuchy R."/>
            <person name="Gladieux P."/>
            <person name="Hiltunen Thoren M."/>
            <person name="Johannesson H."/>
        </authorList>
    </citation>
    <scope>NUCLEOTIDE SEQUENCE</scope>
    <source>
        <strain evidence="1">PSN243</strain>
    </source>
</reference>
<dbReference type="AlphaFoldDB" id="A0AAV9G4U3"/>
<protein>
    <recommendedName>
        <fullName evidence="3">NACHT domain-containing protein</fullName>
    </recommendedName>
</protein>
<proteinExistence type="predicted"/>
<keyword evidence="2" id="KW-1185">Reference proteome</keyword>
<dbReference type="EMBL" id="MU866005">
    <property type="protein sequence ID" value="KAK4442857.1"/>
    <property type="molecule type" value="Genomic_DNA"/>
</dbReference>
<dbReference type="Proteomes" id="UP001321760">
    <property type="component" value="Unassembled WGS sequence"/>
</dbReference>
<evidence type="ECO:0000313" key="2">
    <source>
        <dbReference type="Proteomes" id="UP001321760"/>
    </source>
</evidence>
<name>A0AAV9G4U3_9PEZI</name>
<accession>A0AAV9G4U3</accession>
<organism evidence="1 2">
    <name type="scientific">Podospora aff. communis PSN243</name>
    <dbReference type="NCBI Taxonomy" id="3040156"/>
    <lineage>
        <taxon>Eukaryota</taxon>
        <taxon>Fungi</taxon>
        <taxon>Dikarya</taxon>
        <taxon>Ascomycota</taxon>
        <taxon>Pezizomycotina</taxon>
        <taxon>Sordariomycetes</taxon>
        <taxon>Sordariomycetidae</taxon>
        <taxon>Sordariales</taxon>
        <taxon>Podosporaceae</taxon>
        <taxon>Podospora</taxon>
    </lineage>
</organism>
<dbReference type="PANTHER" id="PTHR10039:SF5">
    <property type="entry name" value="NACHT DOMAIN-CONTAINING PROTEIN"/>
    <property type="match status" value="1"/>
</dbReference>
<dbReference type="PANTHER" id="PTHR10039">
    <property type="entry name" value="AMELOGENIN"/>
    <property type="match status" value="1"/>
</dbReference>
<gene>
    <name evidence="1" type="ORF">QBC34DRAFT_479435</name>
</gene>
<reference evidence="1" key="2">
    <citation type="submission" date="2023-05" db="EMBL/GenBank/DDBJ databases">
        <authorList>
            <consortium name="Lawrence Berkeley National Laboratory"/>
            <person name="Steindorff A."/>
            <person name="Hensen N."/>
            <person name="Bonometti L."/>
            <person name="Westerberg I."/>
            <person name="Brannstrom I.O."/>
            <person name="Guillou S."/>
            <person name="Cros-Aarteil S."/>
            <person name="Calhoun S."/>
            <person name="Haridas S."/>
            <person name="Kuo A."/>
            <person name="Mondo S."/>
            <person name="Pangilinan J."/>
            <person name="Riley R."/>
            <person name="Labutti K."/>
            <person name="Andreopoulos B."/>
            <person name="Lipzen A."/>
            <person name="Chen C."/>
            <person name="Yanf M."/>
            <person name="Daum C."/>
            <person name="Ng V."/>
            <person name="Clum A."/>
            <person name="Ohm R."/>
            <person name="Martin F."/>
            <person name="Silar P."/>
            <person name="Natvig D."/>
            <person name="Lalanne C."/>
            <person name="Gautier V."/>
            <person name="Ament-Velasquez S.L."/>
            <person name="Kruys A."/>
            <person name="Hutchinson M.I."/>
            <person name="Powell A.J."/>
            <person name="Barry K."/>
            <person name="Miller A.N."/>
            <person name="Grigoriev I.V."/>
            <person name="Debuchy R."/>
            <person name="Gladieux P."/>
            <person name="Thoren M.H."/>
            <person name="Johannesson H."/>
        </authorList>
    </citation>
    <scope>NUCLEOTIDE SEQUENCE</scope>
    <source>
        <strain evidence="1">PSN243</strain>
    </source>
</reference>
<sequence length="176" mass="19839">MPCLLPTRAETKAAFQRLCEQLVSICLFIDGLDEYSERREDGISLIRLLSEAPRIKVLVSSRPEPAFVAAFAGDVKLRMQDLNKQDIQKYVEDTVGSHPILLGGLHPFPRGGTFPAMIKRLLDAGCTASGNFLTPLHTRTTPWLEWLERLTSPFKQGLDQRVKFLITYRNACSNQH</sequence>